<organism evidence="3 4">
    <name type="scientific">Xylaria grammica</name>
    <dbReference type="NCBI Taxonomy" id="363999"/>
    <lineage>
        <taxon>Eukaryota</taxon>
        <taxon>Fungi</taxon>
        <taxon>Dikarya</taxon>
        <taxon>Ascomycota</taxon>
        <taxon>Pezizomycotina</taxon>
        <taxon>Sordariomycetes</taxon>
        <taxon>Xylariomycetidae</taxon>
        <taxon>Xylariales</taxon>
        <taxon>Xylariaceae</taxon>
        <taxon>Xylaria</taxon>
    </lineage>
</organism>
<evidence type="ECO:0000313" key="3">
    <source>
        <dbReference type="EMBL" id="RWA11655.1"/>
    </source>
</evidence>
<feature type="compositionally biased region" description="Low complexity" evidence="1">
    <location>
        <begin position="139"/>
        <end position="152"/>
    </location>
</feature>
<dbReference type="AlphaFoldDB" id="A0A439DB62"/>
<sequence length="251" mass="27153">MPTGTPADVEFQFRFLISCIRHSTAGKVDFEEVRKECNIISKAAAAKRYERLMKAHNINSGPAANGVKKEAKDGIETGKAKPRATKKRKLVEVNDDEEDIDEPVKAEVGIKGEVKNEDAIVKPECLNDGTLGATPLHHPPSQSEPTSSSTNTQADDDDEVLFVSATEKQSISNTSACLGDHRQSHVHSPMPAIPGIQPVNYEANTYLPQQAAVPHMPPATAATATTSASDPYPYGLMPTAWVFPHESHGYL</sequence>
<feature type="compositionally biased region" description="Basic and acidic residues" evidence="1">
    <location>
        <begin position="67"/>
        <end position="79"/>
    </location>
</feature>
<accession>A0A439DB62</accession>
<evidence type="ECO:0000256" key="1">
    <source>
        <dbReference type="SAM" id="MobiDB-lite"/>
    </source>
</evidence>
<protein>
    <recommendedName>
        <fullName evidence="2">Myb-like DNA-binding domain-containing protein</fullName>
    </recommendedName>
</protein>
<keyword evidence="4" id="KW-1185">Reference proteome</keyword>
<dbReference type="InterPro" id="IPR054505">
    <property type="entry name" value="Myb_DNA-bind_8"/>
</dbReference>
<feature type="domain" description="Myb-like DNA-binding" evidence="2">
    <location>
        <begin position="10"/>
        <end position="57"/>
    </location>
</feature>
<dbReference type="EMBL" id="RYZI01000073">
    <property type="protein sequence ID" value="RWA11655.1"/>
    <property type="molecule type" value="Genomic_DNA"/>
</dbReference>
<dbReference type="Pfam" id="PF22980">
    <property type="entry name" value="Myb_DNA-bind_8"/>
    <property type="match status" value="1"/>
</dbReference>
<feature type="region of interest" description="Disordered" evidence="1">
    <location>
        <begin position="63"/>
        <end position="94"/>
    </location>
</feature>
<feature type="region of interest" description="Disordered" evidence="1">
    <location>
        <begin position="125"/>
        <end position="154"/>
    </location>
</feature>
<name>A0A439DB62_9PEZI</name>
<comment type="caution">
    <text evidence="3">The sequence shown here is derived from an EMBL/GenBank/DDBJ whole genome shotgun (WGS) entry which is preliminary data.</text>
</comment>
<gene>
    <name evidence="3" type="ORF">EKO27_g3448</name>
</gene>
<dbReference type="Proteomes" id="UP000286045">
    <property type="component" value="Unassembled WGS sequence"/>
</dbReference>
<evidence type="ECO:0000259" key="2">
    <source>
        <dbReference type="Pfam" id="PF22980"/>
    </source>
</evidence>
<dbReference type="STRING" id="363999.A0A439DB62"/>
<feature type="compositionally biased region" description="Basic residues" evidence="1">
    <location>
        <begin position="80"/>
        <end position="89"/>
    </location>
</feature>
<evidence type="ECO:0000313" key="4">
    <source>
        <dbReference type="Proteomes" id="UP000286045"/>
    </source>
</evidence>
<proteinExistence type="predicted"/>
<reference evidence="3 4" key="1">
    <citation type="submission" date="2018-12" db="EMBL/GenBank/DDBJ databases">
        <title>Draft genome sequence of Xylaria grammica IHI A82.</title>
        <authorList>
            <person name="Buettner E."/>
            <person name="Kellner H."/>
        </authorList>
    </citation>
    <scope>NUCLEOTIDE SEQUENCE [LARGE SCALE GENOMIC DNA]</scope>
    <source>
        <strain evidence="3 4">IHI A82</strain>
    </source>
</reference>